<dbReference type="PANTHER" id="PTHR43267">
    <property type="entry name" value="TRNA THREONYLCARBAMOYLADENOSINE DEHYDRATASE"/>
    <property type="match status" value="1"/>
</dbReference>
<dbReference type="RefSeq" id="WP_164452870.1">
    <property type="nucleotide sequence ID" value="NZ_JAAIJQ010000027.1"/>
</dbReference>
<dbReference type="InterPro" id="IPR045886">
    <property type="entry name" value="ThiF/MoeB/HesA"/>
</dbReference>
<dbReference type="Pfam" id="PF00899">
    <property type="entry name" value="ThiF"/>
    <property type="match status" value="1"/>
</dbReference>
<dbReference type="GO" id="GO:0061504">
    <property type="term" value="P:cyclic threonylcarbamoyladenosine biosynthetic process"/>
    <property type="evidence" value="ECO:0007669"/>
    <property type="project" value="TreeGrafter"/>
</dbReference>
<keyword evidence="3" id="KW-1185">Reference proteome</keyword>
<dbReference type="Gene3D" id="3.40.50.720">
    <property type="entry name" value="NAD(P)-binding Rossmann-like Domain"/>
    <property type="match status" value="1"/>
</dbReference>
<dbReference type="SUPFAM" id="SSF69572">
    <property type="entry name" value="Activating enzymes of the ubiquitin-like proteins"/>
    <property type="match status" value="1"/>
</dbReference>
<evidence type="ECO:0000313" key="3">
    <source>
        <dbReference type="Proteomes" id="UP000483379"/>
    </source>
</evidence>
<feature type="domain" description="THIF-type NAD/FAD binding fold" evidence="1">
    <location>
        <begin position="18"/>
        <end position="248"/>
    </location>
</feature>
<evidence type="ECO:0000259" key="1">
    <source>
        <dbReference type="Pfam" id="PF00899"/>
    </source>
</evidence>
<organism evidence="2 3">
    <name type="scientific">Thiorhodococcus minor</name>
    <dbReference type="NCBI Taxonomy" id="57489"/>
    <lineage>
        <taxon>Bacteria</taxon>
        <taxon>Pseudomonadati</taxon>
        <taxon>Pseudomonadota</taxon>
        <taxon>Gammaproteobacteria</taxon>
        <taxon>Chromatiales</taxon>
        <taxon>Chromatiaceae</taxon>
        <taxon>Thiorhodococcus</taxon>
    </lineage>
</organism>
<comment type="caution">
    <text evidence="2">The sequence shown here is derived from an EMBL/GenBank/DDBJ whole genome shotgun (WGS) entry which is preliminary data.</text>
</comment>
<protein>
    <submittedName>
        <fullName evidence="2">tRNA threonylcarbamoyladenosine dehydratase</fullName>
    </submittedName>
</protein>
<dbReference type="PANTHER" id="PTHR43267:SF1">
    <property type="entry name" value="TRNA THREONYLCARBAMOYLADENOSINE DEHYDRATASE"/>
    <property type="match status" value="1"/>
</dbReference>
<proteinExistence type="predicted"/>
<sequence>MNPSPASPDDPLWDRTRILVGDDGVARLSQSRVLVAGLGGVGSFAAEALARAGVGALTLIDHDQVDPSNLNRQLVALRSTIGQDKTAVMARRIADINPGCRLRLMTEFLAEDGMEQVLSEPFGQVVDAIDSLSSKVALIETAWRLGRPILSSMGAGGRMDPTRIQVGDLMDTRVCALAREVRTRLRRRGVGRGITVVWSDETPIPPLAPQDTGRGRPRAVNGTLSYMPSLFGLTLAGLAIRRLLQDTPSTPSISP</sequence>
<gene>
    <name evidence="2" type="ORF">G3446_10945</name>
</gene>
<dbReference type="Proteomes" id="UP000483379">
    <property type="component" value="Unassembled WGS sequence"/>
</dbReference>
<dbReference type="InterPro" id="IPR000594">
    <property type="entry name" value="ThiF_NAD_FAD-bd"/>
</dbReference>
<dbReference type="GO" id="GO:0008641">
    <property type="term" value="F:ubiquitin-like modifier activating enzyme activity"/>
    <property type="evidence" value="ECO:0007669"/>
    <property type="project" value="InterPro"/>
</dbReference>
<dbReference type="EMBL" id="JAAIJQ010000027">
    <property type="protein sequence ID" value="NEV62401.1"/>
    <property type="molecule type" value="Genomic_DNA"/>
</dbReference>
<dbReference type="AlphaFoldDB" id="A0A6M0JZB7"/>
<dbReference type="CDD" id="cd00755">
    <property type="entry name" value="YgdL_like"/>
    <property type="match status" value="1"/>
</dbReference>
<reference evidence="2 3" key="1">
    <citation type="submission" date="2020-02" db="EMBL/GenBank/DDBJ databases">
        <title>Genome sequences of Thiorhodococcus mannitoliphagus and Thiorhodococcus minor, purple sulfur photosynthetic bacteria in the gammaproteobacterial family, Chromatiaceae.</title>
        <authorList>
            <person name="Aviles F.A."/>
            <person name="Meyer T.E."/>
            <person name="Kyndt J.A."/>
        </authorList>
    </citation>
    <scope>NUCLEOTIDE SEQUENCE [LARGE SCALE GENOMIC DNA]</scope>
    <source>
        <strain evidence="2 3">DSM 11518</strain>
    </source>
</reference>
<accession>A0A6M0JZB7</accession>
<dbReference type="InterPro" id="IPR035985">
    <property type="entry name" value="Ubiquitin-activating_enz"/>
</dbReference>
<evidence type="ECO:0000313" key="2">
    <source>
        <dbReference type="EMBL" id="NEV62401.1"/>
    </source>
</evidence>
<name>A0A6M0JZB7_9GAMM</name>
<dbReference type="GO" id="GO:0061503">
    <property type="term" value="F:tRNA threonylcarbamoyladenosine dehydratase"/>
    <property type="evidence" value="ECO:0007669"/>
    <property type="project" value="TreeGrafter"/>
</dbReference>